<keyword evidence="6" id="KW-0687">Ribonucleoprotein</keyword>
<evidence type="ECO:0000256" key="1">
    <source>
        <dbReference type="ARBA" id="ARBA00003134"/>
    </source>
</evidence>
<reference evidence="8" key="1">
    <citation type="journal article" date="2015" name="Proc. Natl. Acad. Sci. U.S.A.">
        <title>Networks of energetic and metabolic interactions define dynamics in microbial communities.</title>
        <authorList>
            <person name="Embree M."/>
            <person name="Liu J.K."/>
            <person name="Al-Bassam M.M."/>
            <person name="Zengler K."/>
        </authorList>
    </citation>
    <scope>NUCLEOTIDE SEQUENCE</scope>
</reference>
<dbReference type="HAMAP" id="MF_00500">
    <property type="entry name" value="Ribosomal_bS20"/>
    <property type="match status" value="1"/>
</dbReference>
<dbReference type="InterPro" id="IPR002583">
    <property type="entry name" value="Ribosomal_bS20"/>
</dbReference>
<dbReference type="SUPFAM" id="SSF46992">
    <property type="entry name" value="Ribosomal protein S20"/>
    <property type="match status" value="1"/>
</dbReference>
<feature type="compositionally biased region" description="Basic and acidic residues" evidence="7">
    <location>
        <begin position="1"/>
        <end position="11"/>
    </location>
</feature>
<evidence type="ECO:0000256" key="4">
    <source>
        <dbReference type="ARBA" id="ARBA00022884"/>
    </source>
</evidence>
<dbReference type="GO" id="GO:0070181">
    <property type="term" value="F:small ribosomal subunit rRNA binding"/>
    <property type="evidence" value="ECO:0007669"/>
    <property type="project" value="TreeGrafter"/>
</dbReference>
<protein>
    <submittedName>
        <fullName evidence="8">Ssu ribosomal protein s20p</fullName>
    </submittedName>
</protein>
<dbReference type="FunFam" id="1.20.58.110:FF:000001">
    <property type="entry name" value="30S ribosomal protein S20"/>
    <property type="match status" value="1"/>
</dbReference>
<keyword evidence="3" id="KW-0699">rRNA-binding</keyword>
<dbReference type="AlphaFoldDB" id="A0A0W8FQM5"/>
<dbReference type="GO" id="GO:0005829">
    <property type="term" value="C:cytosol"/>
    <property type="evidence" value="ECO:0007669"/>
    <property type="project" value="TreeGrafter"/>
</dbReference>
<dbReference type="Pfam" id="PF01649">
    <property type="entry name" value="Ribosomal_S20p"/>
    <property type="match status" value="1"/>
</dbReference>
<evidence type="ECO:0000256" key="6">
    <source>
        <dbReference type="ARBA" id="ARBA00023274"/>
    </source>
</evidence>
<dbReference type="PANTHER" id="PTHR33398">
    <property type="entry name" value="30S RIBOSOMAL PROTEIN S20"/>
    <property type="match status" value="1"/>
</dbReference>
<dbReference type="Gene3D" id="1.20.58.110">
    <property type="entry name" value="Ribosomal protein S20"/>
    <property type="match status" value="1"/>
</dbReference>
<dbReference type="GO" id="GO:0015935">
    <property type="term" value="C:small ribosomal subunit"/>
    <property type="evidence" value="ECO:0007669"/>
    <property type="project" value="TreeGrafter"/>
</dbReference>
<gene>
    <name evidence="8" type="ORF">ASZ90_007107</name>
</gene>
<dbReference type="EMBL" id="LNQE01000920">
    <property type="protein sequence ID" value="KUG23113.1"/>
    <property type="molecule type" value="Genomic_DNA"/>
</dbReference>
<dbReference type="GO" id="GO:0003735">
    <property type="term" value="F:structural constituent of ribosome"/>
    <property type="evidence" value="ECO:0007669"/>
    <property type="project" value="InterPro"/>
</dbReference>
<accession>A0A0W8FQM5</accession>
<proteinExistence type="inferred from homology"/>
<evidence type="ECO:0000256" key="5">
    <source>
        <dbReference type="ARBA" id="ARBA00022980"/>
    </source>
</evidence>
<comment type="similarity">
    <text evidence="2">Belongs to the bacterial ribosomal protein bS20 family.</text>
</comment>
<dbReference type="PANTHER" id="PTHR33398:SF1">
    <property type="entry name" value="SMALL RIBOSOMAL SUBUNIT PROTEIN BS20C"/>
    <property type="match status" value="1"/>
</dbReference>
<sequence>MATHKSAEKRDRQNKKHRARNVAAKSALKTKIKSVIENVDSKNKEKSINALKTAVPALNKAASKGLIHKKNAARKVSRLTKKVNAVQ</sequence>
<keyword evidence="5 8" id="KW-0689">Ribosomal protein</keyword>
<organism evidence="8">
    <name type="scientific">hydrocarbon metagenome</name>
    <dbReference type="NCBI Taxonomy" id="938273"/>
    <lineage>
        <taxon>unclassified sequences</taxon>
        <taxon>metagenomes</taxon>
        <taxon>ecological metagenomes</taxon>
    </lineage>
</organism>
<comment type="caution">
    <text evidence="8">The sequence shown here is derived from an EMBL/GenBank/DDBJ whole genome shotgun (WGS) entry which is preliminary data.</text>
</comment>
<name>A0A0W8FQM5_9ZZZZ</name>
<evidence type="ECO:0000256" key="2">
    <source>
        <dbReference type="ARBA" id="ARBA00007634"/>
    </source>
</evidence>
<evidence type="ECO:0000313" key="8">
    <source>
        <dbReference type="EMBL" id="KUG23113.1"/>
    </source>
</evidence>
<dbReference type="GO" id="GO:0006412">
    <property type="term" value="P:translation"/>
    <property type="evidence" value="ECO:0007669"/>
    <property type="project" value="InterPro"/>
</dbReference>
<keyword evidence="4" id="KW-0694">RNA-binding</keyword>
<dbReference type="InterPro" id="IPR036510">
    <property type="entry name" value="Ribosomal_bS20_sf"/>
</dbReference>
<feature type="region of interest" description="Disordered" evidence="7">
    <location>
        <begin position="1"/>
        <end position="26"/>
    </location>
</feature>
<evidence type="ECO:0000256" key="7">
    <source>
        <dbReference type="SAM" id="MobiDB-lite"/>
    </source>
</evidence>
<comment type="function">
    <text evidence="1">Binds directly to 16S ribosomal RNA.</text>
</comment>
<evidence type="ECO:0000256" key="3">
    <source>
        <dbReference type="ARBA" id="ARBA00022730"/>
    </source>
</evidence>
<dbReference type="NCBIfam" id="TIGR00029">
    <property type="entry name" value="S20"/>
    <property type="match status" value="1"/>
</dbReference>